<organism evidence="4 5">
    <name type="scientific">Sporidiobolus salmonicolor</name>
    <name type="common">Yeast-like fungus</name>
    <name type="synonym">Sporobolomyces salmonicolor</name>
    <dbReference type="NCBI Taxonomy" id="5005"/>
    <lineage>
        <taxon>Eukaryota</taxon>
        <taxon>Fungi</taxon>
        <taxon>Dikarya</taxon>
        <taxon>Basidiomycota</taxon>
        <taxon>Pucciniomycotina</taxon>
        <taxon>Microbotryomycetes</taxon>
        <taxon>Sporidiobolales</taxon>
        <taxon>Sporidiobolaceae</taxon>
        <taxon>Sporobolomyces</taxon>
    </lineage>
</organism>
<dbReference type="Gene3D" id="3.30.710.10">
    <property type="entry name" value="Potassium Channel Kv1.1, Chain A"/>
    <property type="match status" value="1"/>
</dbReference>
<dbReference type="GO" id="GO:0005829">
    <property type="term" value="C:cytosol"/>
    <property type="evidence" value="ECO:0007669"/>
    <property type="project" value="TreeGrafter"/>
</dbReference>
<dbReference type="GO" id="GO:0045454">
    <property type="term" value="P:cell redox homeostasis"/>
    <property type="evidence" value="ECO:0007669"/>
    <property type="project" value="TreeGrafter"/>
</dbReference>
<feature type="compositionally biased region" description="Low complexity" evidence="3">
    <location>
        <begin position="125"/>
        <end position="146"/>
    </location>
</feature>
<keyword evidence="2" id="KW-0677">Repeat</keyword>
<sequence>MSQVSSAADLTAAVRRTTGMRPPPLVGCSVTLVNDAIFVFGGRLVPTRTMVSSLYSLDLRTLVWAQLWPPPSPSPSGESADPAAPVTPLPSLSPQARYFHSACAWGDKLVIFGGEGYGDPPSPPSNADSDPAAPSSSSSAEQDPPALQTLDDLSIWDATKGCWLDIGEIKVAEGVEPPAPRYAHLGIVSNAVGEDGTDKSYMLVMDLHSTNVLDLDSLTWVHSGTWDRHIGTYRAIATRAQLTVVPGGPLTPTAGEEGAMGLEEGETLVQLSYSEKPRLEKPEPLLLFSNFNFTQVRRDLDLVTSPLSSSSPLTPHALSSLMSGPSLPPGLRFPNGTIIGRHLLIFGTFLSQVVNNFSIWALDLGPGGGGGAQTMVEEGRGERMAWTRIDPGQVLARGSWNRAVGWRNNVVVLGDRERDIAADYDHRQTNFSHVAFVDLEAHGVYQPPPCPLPPLAQSFGLLSLSQPFLADFEIICSDGKRLGCSRKVLEDRWSWFRAKVEEFKARASGVLAAQQKRAADAQAESEVGSIAEGQGEQASSTSTPPSTATGAADEARLTPRTLNLPEPCATVQAFLQYLYTLTLCTPLQLQLPVLSSLLVFARTYDEPNLRALVVHALHELLSREGGAAPAVYEAATLGGCTALQIRALKVLMATPRSGGGASLRPPQSRQGRSSLAV</sequence>
<evidence type="ECO:0000256" key="2">
    <source>
        <dbReference type="ARBA" id="ARBA00022737"/>
    </source>
</evidence>
<dbReference type="AlphaFoldDB" id="A0A0D6EQZ0"/>
<dbReference type="InterPro" id="IPR015915">
    <property type="entry name" value="Kelch-typ_b-propeller"/>
</dbReference>
<keyword evidence="1" id="KW-0880">Kelch repeat</keyword>
<keyword evidence="5" id="KW-1185">Reference proteome</keyword>
<dbReference type="SUPFAM" id="SSF54695">
    <property type="entry name" value="POZ domain"/>
    <property type="match status" value="1"/>
</dbReference>
<dbReference type="PANTHER" id="PTHR43503:SF2">
    <property type="entry name" value="NEGATIVE REGULATOR OF SPORULATION MDS3-RELATED"/>
    <property type="match status" value="1"/>
</dbReference>
<feature type="compositionally biased region" description="Low complexity" evidence="3">
    <location>
        <begin position="538"/>
        <end position="552"/>
    </location>
</feature>
<dbReference type="EMBL" id="CENE01000028">
    <property type="protein sequence ID" value="CEQ42527.1"/>
    <property type="molecule type" value="Genomic_DNA"/>
</dbReference>
<dbReference type="Gene3D" id="2.120.10.80">
    <property type="entry name" value="Kelch-type beta propeller"/>
    <property type="match status" value="1"/>
</dbReference>
<evidence type="ECO:0000256" key="3">
    <source>
        <dbReference type="SAM" id="MobiDB-lite"/>
    </source>
</evidence>
<dbReference type="Pfam" id="PF24681">
    <property type="entry name" value="Kelch_KLHDC2_KLHL20_DRC7"/>
    <property type="match status" value="1"/>
</dbReference>
<proteinExistence type="predicted"/>
<name>A0A0D6EQZ0_SPOSA</name>
<evidence type="ECO:0000256" key="1">
    <source>
        <dbReference type="ARBA" id="ARBA00022441"/>
    </source>
</evidence>
<gene>
    <name evidence="4" type="primary">SPOSA6832_04340</name>
</gene>
<feature type="region of interest" description="Disordered" evidence="3">
    <location>
        <begin position="657"/>
        <end position="677"/>
    </location>
</feature>
<dbReference type="PANTHER" id="PTHR43503">
    <property type="entry name" value="MCG48959-RELATED"/>
    <property type="match status" value="1"/>
</dbReference>
<feature type="compositionally biased region" description="Polar residues" evidence="3">
    <location>
        <begin position="665"/>
        <end position="677"/>
    </location>
</feature>
<dbReference type="InterPro" id="IPR011333">
    <property type="entry name" value="SKP1/BTB/POZ_sf"/>
</dbReference>
<protein>
    <submittedName>
        <fullName evidence="4">SPOSA6832_04340-mRNA-1:cds</fullName>
    </submittedName>
</protein>
<feature type="region of interest" description="Disordered" evidence="3">
    <location>
        <begin position="115"/>
        <end position="146"/>
    </location>
</feature>
<dbReference type="Proteomes" id="UP000243876">
    <property type="component" value="Unassembled WGS sequence"/>
</dbReference>
<evidence type="ECO:0000313" key="4">
    <source>
        <dbReference type="EMBL" id="CEQ42527.1"/>
    </source>
</evidence>
<dbReference type="OrthoDB" id="10001928at2759"/>
<accession>A0A0D6EQZ0</accession>
<feature type="region of interest" description="Disordered" evidence="3">
    <location>
        <begin position="522"/>
        <end position="554"/>
    </location>
</feature>
<dbReference type="SUPFAM" id="SSF117281">
    <property type="entry name" value="Kelch motif"/>
    <property type="match status" value="1"/>
</dbReference>
<dbReference type="GO" id="GO:0005739">
    <property type="term" value="C:mitochondrion"/>
    <property type="evidence" value="ECO:0007669"/>
    <property type="project" value="TreeGrafter"/>
</dbReference>
<reference evidence="5" key="1">
    <citation type="submission" date="2015-02" db="EMBL/GenBank/DDBJ databases">
        <authorList>
            <person name="Gon?alves P."/>
        </authorList>
    </citation>
    <scope>NUCLEOTIDE SEQUENCE [LARGE SCALE GENOMIC DNA]</scope>
</reference>
<evidence type="ECO:0000313" key="5">
    <source>
        <dbReference type="Proteomes" id="UP000243876"/>
    </source>
</evidence>